<keyword evidence="2" id="KW-1185">Reference proteome</keyword>
<sequence length="620" mass="72668">MKANQIIREMGSKPAKLLSLCNSDICYLRNSLIQSSRTIILSRFIHLSKSKQNGFPFGTSSYNFILNPNKLSPFLGLSQFTQNTSFLLSFLFDRPDLLAVATISIVKQSSFSYMINCIIPSIYGYFSCKEFTKQSIRFYIQAIEKSNSLIAIQILQPFFHSCITFQFFETLFSRFFRAIIIDEHIVHNTEMYIPIYAQFLVECIIESLPLIPDEVFHLLKYINAKKWSQKDLKSLLIDNFLWVEIDVWLSRSPAKVLAEFVQKITQVISIDKNSTKKIITSFFLVKSIYLLPSIYASFDQQYTQYFLCCYDMKFVAKILSAIDLLPESVSKKEFIKLSKNSDADCFYCNVYPRLRKQSLNPLFRPLFFENHDIMEPETQVFEKFLTLIVYKKEIQNADEAFKRFEAITLFSFIDNYVKNKPLESTFTEIYNSLHLPNLKEVRKYYFLKLIDVMYDKWLGEYAAVLYDFNKLWEVIVKELKNIRNLADIVPNIRKFLQPLLIDSVRLLTFMDGQSIYDKFTTMMNAFGFLTTISESEEIGNDIFEVAFQQIKGKELMSSYFIISSFAMRNETFKSLCSDFEIHSWEKISIAIQSYLHSSVQYMTVYNTINEYLCSIYSRVF</sequence>
<dbReference type="EMBL" id="MLAK01000229">
    <property type="protein sequence ID" value="OHT15364.1"/>
    <property type="molecule type" value="Genomic_DNA"/>
</dbReference>
<gene>
    <name evidence="1" type="ORF">TRFO_14112</name>
</gene>
<protein>
    <submittedName>
        <fullName evidence="1">Uncharacterized protein</fullName>
    </submittedName>
</protein>
<reference evidence="1" key="1">
    <citation type="submission" date="2016-10" db="EMBL/GenBank/DDBJ databases">
        <authorList>
            <person name="Benchimol M."/>
            <person name="Almeida L.G."/>
            <person name="Vasconcelos A.T."/>
            <person name="Perreira-Neves A."/>
            <person name="Rosa I.A."/>
            <person name="Tasca T."/>
            <person name="Bogo M.R."/>
            <person name="de Souza W."/>
        </authorList>
    </citation>
    <scope>NUCLEOTIDE SEQUENCE [LARGE SCALE GENOMIC DNA]</scope>
    <source>
        <strain evidence="1">K</strain>
    </source>
</reference>
<proteinExistence type="predicted"/>
<dbReference type="RefSeq" id="XP_068368500.1">
    <property type="nucleotide sequence ID" value="XM_068497609.1"/>
</dbReference>
<dbReference type="GeneID" id="94832313"/>
<organism evidence="1 2">
    <name type="scientific">Tritrichomonas foetus</name>
    <dbReference type="NCBI Taxonomy" id="1144522"/>
    <lineage>
        <taxon>Eukaryota</taxon>
        <taxon>Metamonada</taxon>
        <taxon>Parabasalia</taxon>
        <taxon>Tritrichomonadida</taxon>
        <taxon>Tritrichomonadidae</taxon>
        <taxon>Tritrichomonas</taxon>
    </lineage>
</organism>
<dbReference type="VEuPathDB" id="TrichDB:TRFO_14112"/>
<name>A0A1J4L0A4_9EUKA</name>
<evidence type="ECO:0000313" key="2">
    <source>
        <dbReference type="Proteomes" id="UP000179807"/>
    </source>
</evidence>
<dbReference type="Proteomes" id="UP000179807">
    <property type="component" value="Unassembled WGS sequence"/>
</dbReference>
<dbReference type="OrthoDB" id="10647550at2759"/>
<accession>A0A1J4L0A4</accession>
<comment type="caution">
    <text evidence="1">The sequence shown here is derived from an EMBL/GenBank/DDBJ whole genome shotgun (WGS) entry which is preliminary data.</text>
</comment>
<evidence type="ECO:0000313" key="1">
    <source>
        <dbReference type="EMBL" id="OHT15364.1"/>
    </source>
</evidence>
<dbReference type="AlphaFoldDB" id="A0A1J4L0A4"/>